<dbReference type="PROSITE" id="PS50238">
    <property type="entry name" value="RHOGAP"/>
    <property type="match status" value="1"/>
</dbReference>
<dbReference type="InterPro" id="IPR000198">
    <property type="entry name" value="RhoGAP_dom"/>
</dbReference>
<name>A0A8B9DEW3_ANSCY</name>
<dbReference type="AlphaFoldDB" id="A0A8B9DEW3"/>
<dbReference type="Gene3D" id="1.10.555.10">
    <property type="entry name" value="Rho GTPase activation protein"/>
    <property type="match status" value="1"/>
</dbReference>
<feature type="region of interest" description="Disordered" evidence="3">
    <location>
        <begin position="886"/>
        <end position="914"/>
    </location>
</feature>
<reference evidence="6" key="1">
    <citation type="submission" date="2025-08" db="UniProtKB">
        <authorList>
            <consortium name="Ensembl"/>
        </authorList>
    </citation>
    <scope>IDENTIFICATION</scope>
</reference>
<dbReference type="GO" id="GO:0035023">
    <property type="term" value="P:regulation of Rho protein signal transduction"/>
    <property type="evidence" value="ECO:0007669"/>
    <property type="project" value="InterPro"/>
</dbReference>
<evidence type="ECO:0000259" key="5">
    <source>
        <dbReference type="PROSITE" id="PS50238"/>
    </source>
</evidence>
<dbReference type="InterPro" id="IPR000159">
    <property type="entry name" value="RA_dom"/>
</dbReference>
<dbReference type="SMART" id="SM00324">
    <property type="entry name" value="RhoGAP"/>
    <property type="match status" value="1"/>
</dbReference>
<proteinExistence type="predicted"/>
<evidence type="ECO:0000313" key="6">
    <source>
        <dbReference type="Ensembl" id="ENSACDP00005004327.1"/>
    </source>
</evidence>
<reference evidence="6" key="2">
    <citation type="submission" date="2025-09" db="UniProtKB">
        <authorList>
            <consortium name="Ensembl"/>
        </authorList>
    </citation>
    <scope>IDENTIFICATION</scope>
</reference>
<dbReference type="PANTHER" id="PTHR23179">
    <property type="entry name" value="T-CELL ACTIVATION RHO GTPASE ACTIVATING PROTEIN-RELATED"/>
    <property type="match status" value="1"/>
</dbReference>
<dbReference type="FunFam" id="1.10.555.10:FF:000025">
    <property type="entry name" value="Rho GTPase-activating protein 20"/>
    <property type="match status" value="1"/>
</dbReference>
<dbReference type="Proteomes" id="UP000694521">
    <property type="component" value="Unplaced"/>
</dbReference>
<sequence length="958" mass="106899">MSPLQVEMIWRGAPVMGRSFPTGKDMSRDVTRNLFIPHIKYLLIPFRSEIAIFLHATQIRHCFHWLKPKCFFHQLLSDVPKGKRTTGLFNLSHSHFKLKCQARLCEMWTAFCTEEVCEGSTDPERSFVLGWPTTNCVANFRSAEQKETWLSFLQRYSIIEEEKEKDYPKSIPLKIIAKDVGTCAYSKTLTVTNVDTANDVILMALQQLGISGSEKDYKLWVISGREDAPYPLIGHEYPFGIKISHIRDAMPHGSKHCACPRQLQGSFLTEQLPQELQCQFVLKPSRLAECPPLHDLSQKSFKRKRSIINWAFWRGPGTHLDNVPLSSTSASPGKLFGLLLTAICEDDNLPKPLLDMLSLLYQEGPSTEGIFRRSGSAKTCKELKEKLDSGAEVDLACESIFVTASLFKDFLRNIPGSILSSQLCDKWVSVMDQGNNEEKIKSIQRLIEQLPRANVVLLRYIFGVLHGIEMRSEENQMNAFNLAICIAPSLLWPPVSSTPDMESEFTKKISSLVQFLTENCCRIFGEEINSLFGEILMTCKRENGSGNADAVLILSAKHSQTEDRLTCLSQILLLSLSPYPKYWRYCLSAGWFGHCHANAWFILADVASLHLNDSSYDSLENEANDEADSSSSDWIKNRDQDNRSRESVFTLSDGDSEQTEVDEIQSKTKSKQLTISVDVHRKFSSQENSEKESLCSSALGFSSAATSGVLKALRRHRRSSEPAIGLLAPSFTHSGNSHEKAARKASCDVVLSHEDEDYLRQLRSLQMEGQKLINQSLIIGINIGKSDNTNQNVEKKDLSHCLLPPTPEGLNICSGFSSSSLSSPGTSPSVSSMSSLDSAFSQFSDQSVFTPTETSSPFDISTFQSVKKHEETAADVADDYLVTPTRVPPSPQPTEALAEGGLVEPNSRPALLKPTEGVDGYLIKPDIQPLPLKVAGKERLHDPRSKRRSRRALQQSKV</sequence>
<feature type="region of interest" description="Disordered" evidence="3">
    <location>
        <begin position="933"/>
        <end position="958"/>
    </location>
</feature>
<dbReference type="Pfam" id="PF22286">
    <property type="entry name" value="RHG20_PH"/>
    <property type="match status" value="1"/>
</dbReference>
<dbReference type="SUPFAM" id="SSF54236">
    <property type="entry name" value="Ubiquitin-like"/>
    <property type="match status" value="1"/>
</dbReference>
<evidence type="ECO:0000313" key="7">
    <source>
        <dbReference type="Proteomes" id="UP000694521"/>
    </source>
</evidence>
<feature type="domain" description="Rho-GAP" evidence="5">
    <location>
        <begin position="338"/>
        <end position="524"/>
    </location>
</feature>
<dbReference type="Pfam" id="PF00788">
    <property type="entry name" value="RA"/>
    <property type="match status" value="1"/>
</dbReference>
<keyword evidence="2" id="KW-0597">Phosphoprotein</keyword>
<evidence type="ECO:0000256" key="3">
    <source>
        <dbReference type="SAM" id="MobiDB-lite"/>
    </source>
</evidence>
<evidence type="ECO:0000256" key="1">
    <source>
        <dbReference type="ARBA" id="ARBA00022468"/>
    </source>
</evidence>
<dbReference type="GO" id="GO:0005096">
    <property type="term" value="F:GTPase activator activity"/>
    <property type="evidence" value="ECO:0007669"/>
    <property type="project" value="UniProtKB-KW"/>
</dbReference>
<dbReference type="SUPFAM" id="SSF48350">
    <property type="entry name" value="GTPase activation domain, GAP"/>
    <property type="match status" value="1"/>
</dbReference>
<keyword evidence="7" id="KW-1185">Reference proteome</keyword>
<feature type="compositionally biased region" description="Basic and acidic residues" evidence="3">
    <location>
        <begin position="635"/>
        <end position="646"/>
    </location>
</feature>
<feature type="compositionally biased region" description="Acidic residues" evidence="3">
    <location>
        <begin position="654"/>
        <end position="663"/>
    </location>
</feature>
<evidence type="ECO:0000259" key="4">
    <source>
        <dbReference type="PROSITE" id="PS50200"/>
    </source>
</evidence>
<keyword evidence="1" id="KW-0343">GTPase activation</keyword>
<feature type="region of interest" description="Disordered" evidence="3">
    <location>
        <begin position="620"/>
        <end position="667"/>
    </location>
</feature>
<dbReference type="InterPro" id="IPR047886">
    <property type="entry name" value="ARHGAP20-like_RhoGAP"/>
</dbReference>
<feature type="domain" description="Ras-associating" evidence="4">
    <location>
        <begin position="169"/>
        <end position="287"/>
    </location>
</feature>
<dbReference type="CDD" id="cd04402">
    <property type="entry name" value="RhoGAP_ARHGAP20"/>
    <property type="match status" value="1"/>
</dbReference>
<evidence type="ECO:0000256" key="2">
    <source>
        <dbReference type="ARBA" id="ARBA00022553"/>
    </source>
</evidence>
<dbReference type="GO" id="GO:0007165">
    <property type="term" value="P:signal transduction"/>
    <property type="evidence" value="ECO:0007669"/>
    <property type="project" value="InterPro"/>
</dbReference>
<dbReference type="InterPro" id="IPR008936">
    <property type="entry name" value="Rho_GTPase_activation_prot"/>
</dbReference>
<organism evidence="6 7">
    <name type="scientific">Anser cygnoides</name>
    <name type="common">Swan goose</name>
    <dbReference type="NCBI Taxonomy" id="8845"/>
    <lineage>
        <taxon>Eukaryota</taxon>
        <taxon>Metazoa</taxon>
        <taxon>Chordata</taxon>
        <taxon>Craniata</taxon>
        <taxon>Vertebrata</taxon>
        <taxon>Euteleostomi</taxon>
        <taxon>Archelosauria</taxon>
        <taxon>Archosauria</taxon>
        <taxon>Dinosauria</taxon>
        <taxon>Saurischia</taxon>
        <taxon>Theropoda</taxon>
        <taxon>Coelurosauria</taxon>
        <taxon>Aves</taxon>
        <taxon>Neognathae</taxon>
        <taxon>Galloanserae</taxon>
        <taxon>Anseriformes</taxon>
        <taxon>Anatidae</taxon>
        <taxon>Anserinae</taxon>
        <taxon>Anser</taxon>
    </lineage>
</organism>
<dbReference type="PANTHER" id="PTHR23179:SF28">
    <property type="entry name" value="RHO GTPASE-ACTIVATING PROTEIN 20"/>
    <property type="match status" value="1"/>
</dbReference>
<dbReference type="Ensembl" id="ENSACDT00005005215.1">
    <property type="protein sequence ID" value="ENSACDP00005004327.1"/>
    <property type="gene ID" value="ENSACDG00005003166.1"/>
</dbReference>
<dbReference type="InterPro" id="IPR029071">
    <property type="entry name" value="Ubiquitin-like_domsf"/>
</dbReference>
<dbReference type="InterPro" id="IPR047887">
    <property type="entry name" value="ARHGAP20_PH"/>
</dbReference>
<dbReference type="Pfam" id="PF00620">
    <property type="entry name" value="RhoGAP"/>
    <property type="match status" value="1"/>
</dbReference>
<dbReference type="InterPro" id="IPR047888">
    <property type="entry name" value="ARHGAP20_RA"/>
</dbReference>
<protein>
    <submittedName>
        <fullName evidence="6">Rho GTPase activating protein 20</fullName>
    </submittedName>
</protein>
<dbReference type="PROSITE" id="PS50200">
    <property type="entry name" value="RA"/>
    <property type="match status" value="1"/>
</dbReference>
<dbReference type="CDD" id="cd17115">
    <property type="entry name" value="RA_RHG20"/>
    <property type="match status" value="1"/>
</dbReference>
<accession>A0A8B9DEW3</accession>